<dbReference type="EMBL" id="JASMQC010000005">
    <property type="protein sequence ID" value="KAK1944904.1"/>
    <property type="molecule type" value="Genomic_DNA"/>
</dbReference>
<name>A0AAD9LSA9_9STRA</name>
<dbReference type="AlphaFoldDB" id="A0AAD9LSA9"/>
<reference evidence="1" key="1">
    <citation type="submission" date="2023-08" db="EMBL/GenBank/DDBJ databases">
        <title>Reference Genome Resource for the Citrus Pathogen Phytophthora citrophthora.</title>
        <authorList>
            <person name="Moller H."/>
            <person name="Coetzee B."/>
            <person name="Rose L.J."/>
            <person name="Van Niekerk J.M."/>
        </authorList>
    </citation>
    <scope>NUCLEOTIDE SEQUENCE</scope>
    <source>
        <strain evidence="1">STE-U-9442</strain>
    </source>
</reference>
<sequence length="62" mass="7008">MLTPMSMRFKQEIYFLFLAVTIICSAYTAVIEQMTNASTFLSLNTTYAFEVTPTTISKSLRA</sequence>
<evidence type="ECO:0000313" key="2">
    <source>
        <dbReference type="Proteomes" id="UP001259832"/>
    </source>
</evidence>
<proteinExistence type="predicted"/>
<protein>
    <submittedName>
        <fullName evidence="1">Uncharacterized protein</fullName>
    </submittedName>
</protein>
<organism evidence="1 2">
    <name type="scientific">Phytophthora citrophthora</name>
    <dbReference type="NCBI Taxonomy" id="4793"/>
    <lineage>
        <taxon>Eukaryota</taxon>
        <taxon>Sar</taxon>
        <taxon>Stramenopiles</taxon>
        <taxon>Oomycota</taxon>
        <taxon>Peronosporomycetes</taxon>
        <taxon>Peronosporales</taxon>
        <taxon>Peronosporaceae</taxon>
        <taxon>Phytophthora</taxon>
    </lineage>
</organism>
<comment type="caution">
    <text evidence="1">The sequence shown here is derived from an EMBL/GenBank/DDBJ whole genome shotgun (WGS) entry which is preliminary data.</text>
</comment>
<keyword evidence="2" id="KW-1185">Reference proteome</keyword>
<accession>A0AAD9LSA9</accession>
<evidence type="ECO:0000313" key="1">
    <source>
        <dbReference type="EMBL" id="KAK1944904.1"/>
    </source>
</evidence>
<dbReference type="Proteomes" id="UP001259832">
    <property type="component" value="Unassembled WGS sequence"/>
</dbReference>
<gene>
    <name evidence="1" type="ORF">P3T76_003437</name>
</gene>